<dbReference type="PANTHER" id="PTHR35531:SF1">
    <property type="entry name" value="INNER MEMBRANE PROTEIN YBCI-RELATED"/>
    <property type="match status" value="1"/>
</dbReference>
<dbReference type="PANTHER" id="PTHR35531">
    <property type="entry name" value="INNER MEMBRANE PROTEIN YBCI-RELATED"/>
    <property type="match status" value="1"/>
</dbReference>
<dbReference type="RefSeq" id="WP_177199087.1">
    <property type="nucleotide sequence ID" value="NZ_FOOK01000015.1"/>
</dbReference>
<evidence type="ECO:0000313" key="3">
    <source>
        <dbReference type="Proteomes" id="UP000198661"/>
    </source>
</evidence>
<dbReference type="STRING" id="201973.SAMN04488025_11521"/>
<dbReference type="Pfam" id="PF04307">
    <property type="entry name" value="YdjM"/>
    <property type="match status" value="1"/>
</dbReference>
<dbReference type="InterPro" id="IPR007404">
    <property type="entry name" value="YdjM-like"/>
</dbReference>
<name>A0A1I2P0H8_9BACL</name>
<evidence type="ECO:0000256" key="1">
    <source>
        <dbReference type="SAM" id="Phobius"/>
    </source>
</evidence>
<reference evidence="2 3" key="1">
    <citation type="submission" date="2016-10" db="EMBL/GenBank/DDBJ databases">
        <authorList>
            <person name="de Groot N.N."/>
        </authorList>
    </citation>
    <scope>NUCLEOTIDE SEQUENCE [LARGE SCALE GENOMIC DNA]</scope>
    <source>
        <strain evidence="2 3">DSM 44945</strain>
    </source>
</reference>
<keyword evidence="1" id="KW-0812">Transmembrane</keyword>
<gene>
    <name evidence="2" type="ORF">SAMN04488025_11521</name>
</gene>
<dbReference type="GO" id="GO:0016787">
    <property type="term" value="F:hydrolase activity"/>
    <property type="evidence" value="ECO:0007669"/>
    <property type="project" value="UniProtKB-KW"/>
</dbReference>
<keyword evidence="3" id="KW-1185">Reference proteome</keyword>
<proteinExistence type="predicted"/>
<evidence type="ECO:0000313" key="2">
    <source>
        <dbReference type="EMBL" id="SFG09153.1"/>
    </source>
</evidence>
<keyword evidence="1" id="KW-0472">Membrane</keyword>
<feature type="transmembrane region" description="Helical" evidence="1">
    <location>
        <begin position="107"/>
        <end position="124"/>
    </location>
</feature>
<feature type="transmembrane region" description="Helical" evidence="1">
    <location>
        <begin position="163"/>
        <end position="181"/>
    </location>
</feature>
<dbReference type="AlphaFoldDB" id="A0A1I2P0H8"/>
<keyword evidence="2" id="KW-0378">Hydrolase</keyword>
<organism evidence="2 3">
    <name type="scientific">Planifilum fulgidum</name>
    <dbReference type="NCBI Taxonomy" id="201973"/>
    <lineage>
        <taxon>Bacteria</taxon>
        <taxon>Bacillati</taxon>
        <taxon>Bacillota</taxon>
        <taxon>Bacilli</taxon>
        <taxon>Bacillales</taxon>
        <taxon>Thermoactinomycetaceae</taxon>
        <taxon>Planifilum</taxon>
    </lineage>
</organism>
<protein>
    <submittedName>
        <fullName evidence="2">LexA-binding, inner membrane-associated putative hydrolase</fullName>
    </submittedName>
</protein>
<feature type="transmembrane region" description="Helical" evidence="1">
    <location>
        <begin position="130"/>
        <end position="151"/>
    </location>
</feature>
<sequence>MNGGTHAALGFASGVAALSLQEAEVYEGFVVLSAIFASLLPDLDEENSMIYGYTMGKVSPNVRRYLVGGLGAVCMLLAAFFSGPFFMAGAFLLAIPFTGHRRFTHSLLALAMVTYIADSIHPDFKIPVMLGYLSHLLADSLTVSGVPWLWPMTKTFRFAKLKTGGVPDFLIGYIALFYALIEWYRM</sequence>
<dbReference type="Proteomes" id="UP000198661">
    <property type="component" value="Unassembled WGS sequence"/>
</dbReference>
<dbReference type="EMBL" id="FOOK01000015">
    <property type="protein sequence ID" value="SFG09153.1"/>
    <property type="molecule type" value="Genomic_DNA"/>
</dbReference>
<accession>A0A1I2P0H8</accession>
<feature type="transmembrane region" description="Helical" evidence="1">
    <location>
        <begin position="65"/>
        <end position="95"/>
    </location>
</feature>
<keyword evidence="1" id="KW-1133">Transmembrane helix</keyword>